<dbReference type="RefSeq" id="WP_037601938.1">
    <property type="nucleotide sequence ID" value="NZ_JADPCL010000018.1"/>
</dbReference>
<comment type="pathway">
    <text evidence="1 4">Protein modification; protein glycosylation.</text>
</comment>
<dbReference type="NCBIfam" id="TIGR02919">
    <property type="entry name" value="accessory Sec system glycosylation chaperone GtfB"/>
    <property type="match status" value="1"/>
</dbReference>
<dbReference type="AlphaFoldDB" id="A0A074IY82"/>
<dbReference type="GO" id="GO:0017122">
    <property type="term" value="C:protein N-acetylglucosaminyltransferase complex"/>
    <property type="evidence" value="ECO:0007669"/>
    <property type="project" value="UniProtKB-UniRule"/>
</dbReference>
<comment type="subunit">
    <text evidence="4">Forms a heterotetramer with 2 subunits each of GtfA and GtfB. Part of the accessory SecA2/SecY2 protein translocation apparatus.</text>
</comment>
<evidence type="ECO:0000313" key="5">
    <source>
        <dbReference type="EMBL" id="KEO45232.1"/>
    </source>
</evidence>
<sequence>MIFLCDYYNQASKDLAYSLQVAGYDATTVVINPDGFLPQGSLSPFTYYVEAEEENGKPRFFNQVPVPAFWEISGNNQMARVSNLTEERARITYPEGSKARIVKSVEWLDKSGKIRQVDHYNKYGFCFAKTTHDENGQAVFTSYQTKEGDERILENHLTSDILLTIPGQALRRFANRTEFVKAFLAQVFGDIDHIIFNSLATPFVVSWTMQNKGATDVLVWQEPLGDILPGNMNGILEDNSARANAIIIPDKVTYEKALTLVPEDKKHKVFSLGYAYDFKENHGKPRNAFIATNSDQIERLEALVESLPDVTFQIAAVTEMSPRLLSMMRYSNVVLHPNASHKQLDKLYQESDLYLDINHHNELYKATRTAFEHQLLILAFSETAHGPVYTAPEHIYASQNYPAMVAKIKQVLSDNQAMQEAMQAQKAQANTLTASELADRLQSLLGGNHV</sequence>
<name>A0A074IY82_STRSL</name>
<evidence type="ECO:0000256" key="4">
    <source>
        <dbReference type="HAMAP-Rule" id="MF_01473"/>
    </source>
</evidence>
<dbReference type="SUPFAM" id="SSF53756">
    <property type="entry name" value="UDP-Glycosyltransferase/glycogen phosphorylase"/>
    <property type="match status" value="1"/>
</dbReference>
<comment type="function">
    <text evidence="4">Required for polymorphic O-glycosylation of the serine-rich repeat protein in this bacteria. A stabilizing protein that is part of the accessory SecA2/SecY2 system specifically required to export serine-rich repeat cell wall proteins usually encoded upstream in the same operon. The GtfA-GtfB complex adds GlcNAc from UDP-GlcNAc to the substrate protein, attaching the first sugar residue. Stabilizes the glycosylation activity of GtfA. Has no N-acetylglucosaminyl transferase activity on its own.</text>
</comment>
<protein>
    <recommendedName>
        <fullName evidence="4">UDP-N-acetylglucosamine--peptide N-acetylglucosaminyltransferase stabilizing protein GtfB</fullName>
    </recommendedName>
    <alternativeName>
        <fullName evidence="4">Glycosyltransferase stabilizing protein GtfB</fullName>
    </alternativeName>
</protein>
<dbReference type="Proteomes" id="UP000027855">
    <property type="component" value="Unassembled WGS sequence"/>
</dbReference>
<evidence type="ECO:0000313" key="6">
    <source>
        <dbReference type="Proteomes" id="UP000027855"/>
    </source>
</evidence>
<dbReference type="GO" id="GO:0016740">
    <property type="term" value="F:transferase activity"/>
    <property type="evidence" value="ECO:0007669"/>
    <property type="project" value="UniProtKB-KW"/>
</dbReference>
<accession>A0A074IY82</accession>
<reference evidence="5 6" key="1">
    <citation type="submission" date="2014-04" db="EMBL/GenBank/DDBJ databases">
        <title>Variable characteristics of bacteriocin-producing Streptococcus salivarius strains isolated from Malaysian subjects.</title>
        <authorList>
            <person name="Philip K."/>
            <person name="Barbour A."/>
        </authorList>
    </citation>
    <scope>NUCLEOTIDE SEQUENCE [LARGE SCALE GENOMIC DNA]</scope>
    <source>
        <strain evidence="5 6">NU10</strain>
    </source>
</reference>
<gene>
    <name evidence="4" type="primary">gtfB</name>
    <name evidence="5" type="ORF">DL07_02340</name>
</gene>
<evidence type="ECO:0000256" key="2">
    <source>
        <dbReference type="ARBA" id="ARBA00022475"/>
    </source>
</evidence>
<keyword evidence="2 4" id="KW-1003">Cell membrane</keyword>
<dbReference type="EMBL" id="JJMT01000013">
    <property type="protein sequence ID" value="KEO45232.1"/>
    <property type="molecule type" value="Genomic_DNA"/>
</dbReference>
<proteinExistence type="inferred from homology"/>
<comment type="subcellular location">
    <subcellularLocation>
        <location evidence="4">Cell membrane</location>
        <topology evidence="4">Peripheral membrane protein</topology>
    </subcellularLocation>
</comment>
<dbReference type="HAMAP" id="MF_01473">
    <property type="entry name" value="GtfB"/>
    <property type="match status" value="1"/>
</dbReference>
<evidence type="ECO:0000256" key="1">
    <source>
        <dbReference type="ARBA" id="ARBA00004922"/>
    </source>
</evidence>
<dbReference type="UniPathway" id="UPA00378"/>
<dbReference type="GO" id="GO:0031647">
    <property type="term" value="P:regulation of protein stability"/>
    <property type="evidence" value="ECO:0007669"/>
    <property type="project" value="UniProtKB-UniRule"/>
</dbReference>
<comment type="similarity">
    <text evidence="4">Belongs to the GtfB family.</text>
</comment>
<dbReference type="InterPro" id="IPR014268">
    <property type="entry name" value="GtfB"/>
</dbReference>
<keyword evidence="5" id="KW-0808">Transferase</keyword>
<comment type="caution">
    <text evidence="5">The sequence shown here is derived from an EMBL/GenBank/DDBJ whole genome shotgun (WGS) entry which is preliminary data.</text>
</comment>
<keyword evidence="3 4" id="KW-0472">Membrane</keyword>
<dbReference type="GO" id="GO:0005886">
    <property type="term" value="C:plasma membrane"/>
    <property type="evidence" value="ECO:0007669"/>
    <property type="project" value="UniProtKB-SubCell"/>
</dbReference>
<evidence type="ECO:0000256" key="3">
    <source>
        <dbReference type="ARBA" id="ARBA00023136"/>
    </source>
</evidence>
<organism evidence="5 6">
    <name type="scientific">Streptococcus salivarius</name>
    <dbReference type="NCBI Taxonomy" id="1304"/>
    <lineage>
        <taxon>Bacteria</taxon>
        <taxon>Bacillati</taxon>
        <taxon>Bacillota</taxon>
        <taxon>Bacilli</taxon>
        <taxon>Lactobacillales</taxon>
        <taxon>Streptococcaceae</taxon>
        <taxon>Streptococcus</taxon>
    </lineage>
</organism>